<proteinExistence type="predicted"/>
<keyword evidence="2" id="KW-1185">Reference proteome</keyword>
<evidence type="ECO:0000313" key="2">
    <source>
        <dbReference type="Proteomes" id="UP000248198"/>
    </source>
</evidence>
<dbReference type="EMBL" id="QKLU01000008">
    <property type="protein sequence ID" value="PYF70593.1"/>
    <property type="molecule type" value="Genomic_DNA"/>
</dbReference>
<dbReference type="Proteomes" id="UP000248198">
    <property type="component" value="Unassembled WGS sequence"/>
</dbReference>
<reference evidence="1 2" key="1">
    <citation type="submission" date="2018-06" db="EMBL/GenBank/DDBJ databases">
        <title>Genomic Encyclopedia of Archaeal and Bacterial Type Strains, Phase II (KMG-II): from individual species to whole genera.</title>
        <authorList>
            <person name="Goeker M."/>
        </authorList>
    </citation>
    <scope>NUCLEOTIDE SEQUENCE [LARGE SCALE GENOMIC DNA]</scope>
    <source>
        <strain evidence="1 2">DSM 27372</strain>
    </source>
</reference>
<name>A0A318U821_9SPHI</name>
<sequence length="78" mass="8897">MHCDGKCFLKKRLADAEKNKRQASGIEKQLEMPSFLVVVDQHTSLRSFTIIDSIKPLIANYTNIIYFNIFHPPSAVFA</sequence>
<gene>
    <name evidence="1" type="ORF">B0O44_10819</name>
</gene>
<organism evidence="1 2">
    <name type="scientific">Pedobacter nutrimenti</name>
    <dbReference type="NCBI Taxonomy" id="1241337"/>
    <lineage>
        <taxon>Bacteria</taxon>
        <taxon>Pseudomonadati</taxon>
        <taxon>Bacteroidota</taxon>
        <taxon>Sphingobacteriia</taxon>
        <taxon>Sphingobacteriales</taxon>
        <taxon>Sphingobacteriaceae</taxon>
        <taxon>Pedobacter</taxon>
    </lineage>
</organism>
<evidence type="ECO:0000313" key="1">
    <source>
        <dbReference type="EMBL" id="PYF70593.1"/>
    </source>
</evidence>
<protein>
    <submittedName>
        <fullName evidence="1">Uncharacterized protein</fullName>
    </submittedName>
</protein>
<comment type="caution">
    <text evidence="1">The sequence shown here is derived from an EMBL/GenBank/DDBJ whole genome shotgun (WGS) entry which is preliminary data.</text>
</comment>
<accession>A0A318U821</accession>
<dbReference type="AlphaFoldDB" id="A0A318U821"/>